<evidence type="ECO:0000313" key="3">
    <source>
        <dbReference type="Proteomes" id="UP000010445"/>
    </source>
</evidence>
<protein>
    <submittedName>
        <fullName evidence="2">Uncharacterized protein</fullName>
    </submittedName>
</protein>
<dbReference type="Proteomes" id="UP000010445">
    <property type="component" value="Unassembled WGS sequence"/>
</dbReference>
<evidence type="ECO:0000313" key="2">
    <source>
        <dbReference type="EMBL" id="EKX91591.1"/>
    </source>
</evidence>
<dbReference type="EMBL" id="AMEM01000011">
    <property type="protein sequence ID" value="EKX91591.1"/>
    <property type="molecule type" value="Genomic_DNA"/>
</dbReference>
<reference evidence="2 3" key="1">
    <citation type="submission" date="2012-05" db="EMBL/GenBank/DDBJ databases">
        <authorList>
            <person name="Weinstock G."/>
            <person name="Sodergren E."/>
            <person name="Lobos E.A."/>
            <person name="Fulton L."/>
            <person name="Fulton R."/>
            <person name="Courtney L."/>
            <person name="Fronick C."/>
            <person name="O'Laughlin M."/>
            <person name="Godfrey J."/>
            <person name="Wilson R.M."/>
            <person name="Miner T."/>
            <person name="Farmer C."/>
            <person name="Delehaunty K."/>
            <person name="Cordes M."/>
            <person name="Minx P."/>
            <person name="Tomlinson C."/>
            <person name="Chen J."/>
            <person name="Wollam A."/>
            <person name="Pepin K.H."/>
            <person name="Bhonagiri V."/>
            <person name="Zhang X."/>
            <person name="Suruliraj S."/>
            <person name="Warren W."/>
            <person name="Mitreva M."/>
            <person name="Mardis E.R."/>
            <person name="Wilson R.K."/>
        </authorList>
    </citation>
    <scope>NUCLEOTIDE SEQUENCE [LARGE SCALE GENOMIC DNA]</scope>
    <source>
        <strain evidence="2 3">F0235</strain>
    </source>
</reference>
<feature type="region of interest" description="Disordered" evidence="1">
    <location>
        <begin position="29"/>
        <end position="48"/>
    </location>
</feature>
<keyword evidence="3" id="KW-1185">Reference proteome</keyword>
<comment type="caution">
    <text evidence="2">The sequence shown here is derived from an EMBL/GenBank/DDBJ whole genome shotgun (WGS) entry which is preliminary data.</text>
</comment>
<organism evidence="2 3">
    <name type="scientific">Corynebacterium durum F0235</name>
    <dbReference type="NCBI Taxonomy" id="1035195"/>
    <lineage>
        <taxon>Bacteria</taxon>
        <taxon>Bacillati</taxon>
        <taxon>Actinomycetota</taxon>
        <taxon>Actinomycetes</taxon>
        <taxon>Mycobacteriales</taxon>
        <taxon>Corynebacteriaceae</taxon>
        <taxon>Corynebacterium</taxon>
    </lineage>
</organism>
<gene>
    <name evidence="2" type="ORF">HMPREF9997_00665</name>
</gene>
<evidence type="ECO:0000256" key="1">
    <source>
        <dbReference type="SAM" id="MobiDB-lite"/>
    </source>
</evidence>
<proteinExistence type="predicted"/>
<accession>L1MKX7</accession>
<name>L1MKX7_9CORY</name>
<sequence length="48" mass="5104">MPNATTALLGTPPGTGVVMTYRTATHASSPRCAHGKANRQENSRYNIC</sequence>
<dbReference type="HOGENOM" id="CLU_3151750_0_0_11"/>
<dbReference type="AlphaFoldDB" id="L1MKX7"/>